<accession>A0ABQ7AJZ5</accession>
<dbReference type="InterPro" id="IPR001810">
    <property type="entry name" value="F-box_dom"/>
</dbReference>
<organism evidence="6 7">
    <name type="scientific">Brassica cretica</name>
    <name type="common">Mustard</name>
    <dbReference type="NCBI Taxonomy" id="69181"/>
    <lineage>
        <taxon>Eukaryota</taxon>
        <taxon>Viridiplantae</taxon>
        <taxon>Streptophyta</taxon>
        <taxon>Embryophyta</taxon>
        <taxon>Tracheophyta</taxon>
        <taxon>Spermatophyta</taxon>
        <taxon>Magnoliopsida</taxon>
        <taxon>eudicotyledons</taxon>
        <taxon>Gunneridae</taxon>
        <taxon>Pentapetalae</taxon>
        <taxon>rosids</taxon>
        <taxon>malvids</taxon>
        <taxon>Brassicales</taxon>
        <taxon>Brassicaceae</taxon>
        <taxon>Brassiceae</taxon>
        <taxon>Brassica</taxon>
    </lineage>
</organism>
<evidence type="ECO:0000256" key="2">
    <source>
        <dbReference type="ARBA" id="ARBA00022884"/>
    </source>
</evidence>
<reference evidence="6 7" key="1">
    <citation type="journal article" date="2020" name="BMC Genomics">
        <title>Intraspecific diversification of the crop wild relative Brassica cretica Lam. using demographic model selection.</title>
        <authorList>
            <person name="Kioukis A."/>
            <person name="Michalopoulou V.A."/>
            <person name="Briers L."/>
            <person name="Pirintsos S."/>
            <person name="Studholme D.J."/>
            <person name="Pavlidis P."/>
            <person name="Sarris P.F."/>
        </authorList>
    </citation>
    <scope>NUCLEOTIDE SEQUENCE [LARGE SCALE GENOMIC DNA]</scope>
    <source>
        <strain evidence="7">cv. PFS-1207/04</strain>
    </source>
</reference>
<dbReference type="CDD" id="cd12345">
    <property type="entry name" value="RRM2_SECp43_like"/>
    <property type="match status" value="1"/>
</dbReference>
<feature type="domain" description="RRM" evidence="5">
    <location>
        <begin position="411"/>
        <end position="492"/>
    </location>
</feature>
<protein>
    <recommendedName>
        <fullName evidence="5">RRM domain-containing protein</fullName>
    </recommendedName>
</protein>
<evidence type="ECO:0000256" key="4">
    <source>
        <dbReference type="SAM" id="MobiDB-lite"/>
    </source>
</evidence>
<dbReference type="InterPro" id="IPR017451">
    <property type="entry name" value="F-box-assoc_interact_dom"/>
</dbReference>
<dbReference type="InterPro" id="IPR050825">
    <property type="entry name" value="RBM42_RBP45_47-like"/>
</dbReference>
<evidence type="ECO:0000256" key="3">
    <source>
        <dbReference type="PROSITE-ProRule" id="PRU00176"/>
    </source>
</evidence>
<evidence type="ECO:0000313" key="6">
    <source>
        <dbReference type="EMBL" id="KAF3497948.1"/>
    </source>
</evidence>
<comment type="caution">
    <text evidence="6">The sequence shown here is derived from an EMBL/GenBank/DDBJ whole genome shotgun (WGS) entry which is preliminary data.</text>
</comment>
<dbReference type="PANTHER" id="PTHR47640:SF48">
    <property type="entry name" value="POLYADENYLATE-BINDING PROTEIN RBP45B"/>
    <property type="match status" value="1"/>
</dbReference>
<dbReference type="Pfam" id="PF07734">
    <property type="entry name" value="FBA_1"/>
    <property type="match status" value="2"/>
</dbReference>
<dbReference type="InterPro" id="IPR006527">
    <property type="entry name" value="F-box-assoc_dom_typ1"/>
</dbReference>
<dbReference type="SMART" id="SM00360">
    <property type="entry name" value="RRM"/>
    <property type="match status" value="2"/>
</dbReference>
<dbReference type="EMBL" id="QGKV02002055">
    <property type="protein sequence ID" value="KAF3497948.1"/>
    <property type="molecule type" value="Genomic_DNA"/>
</dbReference>
<dbReference type="CDD" id="cd12344">
    <property type="entry name" value="RRM1_SECp43_like"/>
    <property type="match status" value="1"/>
</dbReference>
<proteinExistence type="predicted"/>
<dbReference type="Gene3D" id="3.30.70.330">
    <property type="match status" value="2"/>
</dbReference>
<keyword evidence="7" id="KW-1185">Reference proteome</keyword>
<dbReference type="InterPro" id="IPR035979">
    <property type="entry name" value="RBD_domain_sf"/>
</dbReference>
<dbReference type="InterPro" id="IPR000504">
    <property type="entry name" value="RRM_dom"/>
</dbReference>
<dbReference type="PANTHER" id="PTHR47640">
    <property type="entry name" value="TRNA SELENOCYSTEINE 1-ASSOCIATED PROTEIN 1-RELATED-RELATED"/>
    <property type="match status" value="1"/>
</dbReference>
<feature type="domain" description="RRM" evidence="5">
    <location>
        <begin position="504"/>
        <end position="583"/>
    </location>
</feature>
<evidence type="ECO:0000259" key="5">
    <source>
        <dbReference type="PROSITE" id="PS50102"/>
    </source>
</evidence>
<dbReference type="PROSITE" id="PS50102">
    <property type="entry name" value="RRM"/>
    <property type="match status" value="2"/>
</dbReference>
<sequence length="696" mass="78245">MAMELSFDLVEEILSWVPSKSLKRFRCTCKQWETLISEPRFINKHLFNMRGREQQFTVFNDVTLASHSSGSTVSCVGIEFDELNEPRLNMHAFEPLQSSSLLVMNMYHCDGLLLYVMRSKLLVLNPLLKQGRWIKYGKMDHSLDAYGLGYVSSNRPSCDNDYKMVRFRCGKSKDSSYVKGKTCKTIESFDFSKERFETLFLPPSAIGSSKLENSLSLGVFRGDKLSLLHESRVTGKIYLWVMKKHWSKLMTVSIPESSMFPKYPSYFVENNGKLVISIRGITYIKVYIADKDDDQCQNVENLSMDLLITGSGCYYVPSLLPVPGFDEAKRSFVRSKRIRVLPNLIFYPPPIMMQHPPPGGLLPHHVPPPSAQQHYGYQQPPPYAMPGAAPPQMWNPQAAPPSQPMTADEIRTLWIGDLQFWMDENFLYSCFAHTGEVVSVKVIRNKQTSQVEGYGFIEFVSHAAAERALQTYNNTPIPGLPDHLFRLNWASLGSGDKRDDSPDYTIFVGDLAADVTDYVLLETFKASYPSVKGAKVVIDRATGRTKGYGFVRFSDESEQIRAMSEMNGVPCSSRPMRIGPAASKKGVSGQRGLELIECPMLRSCAEEAIRMLNGTQLGGTTVRLSWGRSPSSKQAADPSQYYYGGYGQGQEHYGYSMPQDPNAYYGGYPGGYQQPPQVGQQPPQQPPQQQQVGFSY</sequence>
<feature type="compositionally biased region" description="Low complexity" evidence="4">
    <location>
        <begin position="671"/>
        <end position="696"/>
    </location>
</feature>
<dbReference type="SUPFAM" id="SSF54928">
    <property type="entry name" value="RNA-binding domain, RBD"/>
    <property type="match status" value="2"/>
</dbReference>
<dbReference type="InterPro" id="IPR036047">
    <property type="entry name" value="F-box-like_dom_sf"/>
</dbReference>
<dbReference type="Gene3D" id="1.20.1280.50">
    <property type="match status" value="1"/>
</dbReference>
<evidence type="ECO:0000256" key="1">
    <source>
        <dbReference type="ARBA" id="ARBA00022664"/>
    </source>
</evidence>
<dbReference type="InterPro" id="IPR012677">
    <property type="entry name" value="Nucleotide-bd_a/b_plait_sf"/>
</dbReference>
<dbReference type="SMART" id="SM00256">
    <property type="entry name" value="FBOX"/>
    <property type="match status" value="1"/>
</dbReference>
<keyword evidence="1" id="KW-0507">mRNA processing</keyword>
<dbReference type="NCBIfam" id="TIGR01640">
    <property type="entry name" value="F_box_assoc_1"/>
    <property type="match status" value="1"/>
</dbReference>
<dbReference type="Pfam" id="PF00646">
    <property type="entry name" value="F-box"/>
    <property type="match status" value="1"/>
</dbReference>
<feature type="region of interest" description="Disordered" evidence="4">
    <location>
        <begin position="652"/>
        <end position="696"/>
    </location>
</feature>
<keyword evidence="2 3" id="KW-0694">RNA-binding</keyword>
<dbReference type="Pfam" id="PF00076">
    <property type="entry name" value="RRM_1"/>
    <property type="match status" value="2"/>
</dbReference>
<gene>
    <name evidence="6" type="ORF">DY000_02057885</name>
</gene>
<dbReference type="SUPFAM" id="SSF81383">
    <property type="entry name" value="F-box domain"/>
    <property type="match status" value="1"/>
</dbReference>
<dbReference type="Proteomes" id="UP000266723">
    <property type="component" value="Unassembled WGS sequence"/>
</dbReference>
<name>A0ABQ7AJZ5_BRACR</name>
<dbReference type="CDD" id="cd22157">
    <property type="entry name" value="F-box_AtFBW1-like"/>
    <property type="match status" value="1"/>
</dbReference>
<evidence type="ECO:0000313" key="7">
    <source>
        <dbReference type="Proteomes" id="UP000266723"/>
    </source>
</evidence>